<proteinExistence type="predicted"/>
<comment type="caution">
    <text evidence="2">The sequence shown here is derived from an EMBL/GenBank/DDBJ whole genome shotgun (WGS) entry which is preliminary data.</text>
</comment>
<gene>
    <name evidence="2" type="ORF">Tci_910057</name>
</gene>
<feature type="region of interest" description="Disordered" evidence="1">
    <location>
        <begin position="131"/>
        <end position="160"/>
    </location>
</feature>
<organism evidence="2">
    <name type="scientific">Tanacetum cinerariifolium</name>
    <name type="common">Dalmatian daisy</name>
    <name type="synonym">Chrysanthemum cinerariifolium</name>
    <dbReference type="NCBI Taxonomy" id="118510"/>
    <lineage>
        <taxon>Eukaryota</taxon>
        <taxon>Viridiplantae</taxon>
        <taxon>Streptophyta</taxon>
        <taxon>Embryophyta</taxon>
        <taxon>Tracheophyta</taxon>
        <taxon>Spermatophyta</taxon>
        <taxon>Magnoliopsida</taxon>
        <taxon>eudicotyledons</taxon>
        <taxon>Gunneridae</taxon>
        <taxon>Pentapetalae</taxon>
        <taxon>asterids</taxon>
        <taxon>campanulids</taxon>
        <taxon>Asterales</taxon>
        <taxon>Asteraceae</taxon>
        <taxon>Asteroideae</taxon>
        <taxon>Anthemideae</taxon>
        <taxon>Anthemidinae</taxon>
        <taxon>Tanacetum</taxon>
    </lineage>
</organism>
<accession>A0A699VX74</accession>
<evidence type="ECO:0000313" key="2">
    <source>
        <dbReference type="EMBL" id="GFD38088.1"/>
    </source>
</evidence>
<reference evidence="2" key="1">
    <citation type="journal article" date="2019" name="Sci. Rep.">
        <title>Draft genome of Tanacetum cinerariifolium, the natural source of mosquito coil.</title>
        <authorList>
            <person name="Yamashiro T."/>
            <person name="Shiraishi A."/>
            <person name="Satake H."/>
            <person name="Nakayama K."/>
        </authorList>
    </citation>
    <scope>NUCLEOTIDE SEQUENCE</scope>
</reference>
<dbReference type="AlphaFoldDB" id="A0A699VX74"/>
<dbReference type="EMBL" id="BKCJ011495666">
    <property type="protein sequence ID" value="GFD38088.1"/>
    <property type="molecule type" value="Genomic_DNA"/>
</dbReference>
<protein>
    <submittedName>
        <fullName evidence="2">Uncharacterized protein</fullName>
    </submittedName>
</protein>
<name>A0A699VX74_TANCI</name>
<feature type="non-terminal residue" evidence="2">
    <location>
        <position position="160"/>
    </location>
</feature>
<feature type="non-terminal residue" evidence="2">
    <location>
        <position position="1"/>
    </location>
</feature>
<evidence type="ECO:0000256" key="1">
    <source>
        <dbReference type="SAM" id="MobiDB-lite"/>
    </source>
</evidence>
<sequence>ESLKNAHQWYTEAEARQQHILALRDSVDYKDQTINALNDHVHQLKASTSWRVTAPLRKSVVLTRLFIFSPSRTSKRIVKTGLKTVLNQAGLRKIIKKVLSRFPSVHARMQALAARLRTEAAVAPQTVQFTEPYAASAPDPSDAPPPPAHFSENAKAIYKR</sequence>